<feature type="signal peptide" evidence="1">
    <location>
        <begin position="1"/>
        <end position="24"/>
    </location>
</feature>
<name>A0AAF3ETM7_9BILA</name>
<evidence type="ECO:0000313" key="2">
    <source>
        <dbReference type="Proteomes" id="UP000887575"/>
    </source>
</evidence>
<dbReference type="AlphaFoldDB" id="A0AAF3ETM7"/>
<reference evidence="3" key="1">
    <citation type="submission" date="2024-02" db="UniProtKB">
        <authorList>
            <consortium name="WormBaseParasite"/>
        </authorList>
    </citation>
    <scope>IDENTIFICATION</scope>
</reference>
<keyword evidence="2" id="KW-1185">Reference proteome</keyword>
<proteinExistence type="predicted"/>
<protein>
    <submittedName>
        <fullName evidence="3">Uncharacterized protein</fullName>
    </submittedName>
</protein>
<organism evidence="2 3">
    <name type="scientific">Mesorhabditis belari</name>
    <dbReference type="NCBI Taxonomy" id="2138241"/>
    <lineage>
        <taxon>Eukaryota</taxon>
        <taxon>Metazoa</taxon>
        <taxon>Ecdysozoa</taxon>
        <taxon>Nematoda</taxon>
        <taxon>Chromadorea</taxon>
        <taxon>Rhabditida</taxon>
        <taxon>Rhabditina</taxon>
        <taxon>Rhabditomorpha</taxon>
        <taxon>Rhabditoidea</taxon>
        <taxon>Rhabditidae</taxon>
        <taxon>Mesorhabditinae</taxon>
        <taxon>Mesorhabditis</taxon>
    </lineage>
</organism>
<evidence type="ECO:0000256" key="1">
    <source>
        <dbReference type="SAM" id="SignalP"/>
    </source>
</evidence>
<dbReference type="Proteomes" id="UP000887575">
    <property type="component" value="Unassembled WGS sequence"/>
</dbReference>
<dbReference type="WBParaSite" id="MBELARI_LOCUS17497">
    <property type="protein sequence ID" value="MBELARI_LOCUS17497"/>
    <property type="gene ID" value="MBELARI_LOCUS17497"/>
</dbReference>
<accession>A0AAF3ETM7</accession>
<sequence>MHAGALPPIPAVTLLLFFTLVTQATTFFIRSFIPPDKTCNSTAGHECFALMFDRMAEVCTDREPLTFKCIHYNFLDQCFNQRVGYCTTAQITTFAQVGLDKSRKKCERIETKSYRDIIPPRASSRQFGDERLRLPATQLISTFGYLQTHCSAIQNTSCVAEAMEHIFEHCEHEIRSKISQPTASDFDRHKLLRIKLDASRRLLAFLETENHYECLMVKWNLKQIHKIHEQHCFHTIMTRCLCERAEFEKHCNVKCKDLEVAPPEITEREWEELRSRLHHGASTRHFSSLLIISFLAILVNFNF</sequence>
<keyword evidence="1" id="KW-0732">Signal</keyword>
<evidence type="ECO:0000313" key="3">
    <source>
        <dbReference type="WBParaSite" id="MBELARI_LOCUS17497"/>
    </source>
</evidence>
<feature type="chain" id="PRO_5042207911" evidence="1">
    <location>
        <begin position="25"/>
        <end position="303"/>
    </location>
</feature>